<evidence type="ECO:0000313" key="2">
    <source>
        <dbReference type="Proteomes" id="UP000199568"/>
    </source>
</evidence>
<organism evidence="1 2">
    <name type="scientific">Natronincola peptidivorans</name>
    <dbReference type="NCBI Taxonomy" id="426128"/>
    <lineage>
        <taxon>Bacteria</taxon>
        <taxon>Bacillati</taxon>
        <taxon>Bacillota</taxon>
        <taxon>Clostridia</taxon>
        <taxon>Peptostreptococcales</taxon>
        <taxon>Natronincolaceae</taxon>
        <taxon>Natronincola</taxon>
    </lineage>
</organism>
<proteinExistence type="predicted"/>
<sequence length="716" mass="84243">MLTIAIDEFGHFSSNNEVSFVGGYIYTGEDYHEEKLRLFNFLKETCEGFVFEDEKLTFPNDMHYDRGAQNRKKVNYFEENIEKPLKEYLTKNGKYHLICMIKSRKERADFMNISNLVDDRRANNLYEHMTSGLLRNILFSNIDTKDEEAIRLEIPTRVSVIKKHEKEKLQEFITLGYPGNEIEGGKKYKFFSTDQKTFKTALASMIMNSPKRYTTRFESMNIQSINYKEESVDMAFLYLADTICNCFKRRLKLNRQNYGMQSLHDWAKSYTGENEPYLWAYDDLDSVYQEIMEKYERKDFIGTVRALNQARHIESDFSKYYQDNWFKKIQENLQNAFDLNQAGVYISQLDAYYTRDHINYDEGITIFDELWRLVKEREDKIDKATLYHLADVGIRAYNHQGMGGKKNPYYQICEELKEYVPIETYLTTLNRSIQIYVNEFDFDGAIEKQSYTLDCLDILKKARIDISELNETNSSMSARMTSRGRVLSSLGQFYAFKRNPEALHYFEEALKEFGMDEGNSQITTSHILNFASDQKNLAVYAKYAPSYFGGMEGIHKQLDYLENSKGKAAFGFYTYIKGLHQLYMDRIDDAFLERILSLDFKKMDYDTSSNPWQLIYKNIGMILYKKSKPKLAVKYMDKALECVRQPGDTIIAINHFTNIQKAFYSGKREVLKEAIEEFKLWLQGEPNIERYFAEALTGEAEGIYEKLYDKFTFTYI</sequence>
<dbReference type="SUPFAM" id="SSF48452">
    <property type="entry name" value="TPR-like"/>
    <property type="match status" value="1"/>
</dbReference>
<name>A0A1I0FNL3_9FIRM</name>
<dbReference type="Proteomes" id="UP000199568">
    <property type="component" value="Unassembled WGS sequence"/>
</dbReference>
<gene>
    <name evidence="1" type="ORF">SAMN05660297_02894</name>
</gene>
<dbReference type="EMBL" id="FOHU01000015">
    <property type="protein sequence ID" value="SET59932.1"/>
    <property type="molecule type" value="Genomic_DNA"/>
</dbReference>
<dbReference type="STRING" id="426128.SAMN05660297_02894"/>
<dbReference type="OrthoDB" id="2038472at2"/>
<dbReference type="AlphaFoldDB" id="A0A1I0FNL3"/>
<evidence type="ECO:0000313" key="1">
    <source>
        <dbReference type="EMBL" id="SET59932.1"/>
    </source>
</evidence>
<dbReference type="InterPro" id="IPR011990">
    <property type="entry name" value="TPR-like_helical_dom_sf"/>
</dbReference>
<protein>
    <recommendedName>
        <fullName evidence="3">Tetratricopeptide repeat-containing protein</fullName>
    </recommendedName>
</protein>
<dbReference type="Gene3D" id="1.25.40.10">
    <property type="entry name" value="Tetratricopeptide repeat domain"/>
    <property type="match status" value="1"/>
</dbReference>
<evidence type="ECO:0008006" key="3">
    <source>
        <dbReference type="Google" id="ProtNLM"/>
    </source>
</evidence>
<accession>A0A1I0FNL3</accession>
<keyword evidence="2" id="KW-1185">Reference proteome</keyword>
<reference evidence="1 2" key="1">
    <citation type="submission" date="2016-10" db="EMBL/GenBank/DDBJ databases">
        <authorList>
            <person name="de Groot N.N."/>
        </authorList>
    </citation>
    <scope>NUCLEOTIDE SEQUENCE [LARGE SCALE GENOMIC DNA]</scope>
    <source>
        <strain evidence="1 2">DSM 18979</strain>
    </source>
</reference>
<dbReference type="RefSeq" id="WP_090445624.1">
    <property type="nucleotide sequence ID" value="NZ_FOHU01000015.1"/>
</dbReference>